<dbReference type="InParanoid" id="W5NL07"/>
<reference evidence="2" key="3">
    <citation type="submission" date="2025-09" db="UniProtKB">
        <authorList>
            <consortium name="Ensembl"/>
        </authorList>
    </citation>
    <scope>IDENTIFICATION</scope>
</reference>
<dbReference type="PANTHER" id="PTHR14680:SF1">
    <property type="entry name" value="REQUIRED FOR DRUG-INDUCED DEATH PROTEIN 1"/>
    <property type="match status" value="1"/>
</dbReference>
<reference evidence="2" key="2">
    <citation type="submission" date="2025-08" db="UniProtKB">
        <authorList>
            <consortium name="Ensembl"/>
        </authorList>
    </citation>
    <scope>IDENTIFICATION</scope>
</reference>
<dbReference type="OrthoDB" id="8904409at2759"/>
<feature type="compositionally biased region" description="Low complexity" evidence="1">
    <location>
        <begin position="40"/>
        <end position="56"/>
    </location>
</feature>
<keyword evidence="3" id="KW-1185">Reference proteome</keyword>
<dbReference type="RefSeq" id="XP_015213266.1">
    <property type="nucleotide sequence ID" value="XM_015357780.2"/>
</dbReference>
<dbReference type="Proteomes" id="UP000018468">
    <property type="component" value="Linkage group LG1"/>
</dbReference>
<dbReference type="Pfam" id="PF15828">
    <property type="entry name" value="RDD1"/>
    <property type="match status" value="1"/>
</dbReference>
<dbReference type="HOGENOM" id="CLU_146799_0_0_1"/>
<dbReference type="AlphaFoldDB" id="W5NL07"/>
<sequence>MKQKTLRDDRAKIVENIEEQFVESPNTRKVKKWRKRQSDSPQAAASEGSGGSSTSQGDKRSSRQVHFAFLPDKYEPLVEDDETTGRAKEEKKQQKKQKYKKYRKNVGKALRFGWRCLVIGLQEFAAGYSSPMTVATALFPDTHGARSRS</sequence>
<dbReference type="KEGG" id="loc:102694067"/>
<name>W5NL07_LEPOC</name>
<evidence type="ECO:0000313" key="2">
    <source>
        <dbReference type="Ensembl" id="ENSLOCP00000021316.1"/>
    </source>
</evidence>
<dbReference type="PANTHER" id="PTHR14680">
    <property type="entry name" value="SI:DKEY-126G1.9-RELATED"/>
    <property type="match status" value="1"/>
</dbReference>
<accession>W5NL07</accession>
<dbReference type="EMBL" id="AHAT01032656">
    <property type="status" value="NOT_ANNOTATED_CDS"/>
    <property type="molecule type" value="Genomic_DNA"/>
</dbReference>
<dbReference type="Ensembl" id="ENSLOCT00000021353.1">
    <property type="protein sequence ID" value="ENSLOCP00000021316.1"/>
    <property type="gene ID" value="ENSLOCG00000017234.1"/>
</dbReference>
<feature type="region of interest" description="Disordered" evidence="1">
    <location>
        <begin position="20"/>
        <end position="100"/>
    </location>
</feature>
<dbReference type="RefSeq" id="XP_006626475.1">
    <property type="nucleotide sequence ID" value="XM_006626412.3"/>
</dbReference>
<organism evidence="2 3">
    <name type="scientific">Lepisosteus oculatus</name>
    <name type="common">Spotted gar</name>
    <dbReference type="NCBI Taxonomy" id="7918"/>
    <lineage>
        <taxon>Eukaryota</taxon>
        <taxon>Metazoa</taxon>
        <taxon>Chordata</taxon>
        <taxon>Craniata</taxon>
        <taxon>Vertebrata</taxon>
        <taxon>Euteleostomi</taxon>
        <taxon>Actinopterygii</taxon>
        <taxon>Neopterygii</taxon>
        <taxon>Holostei</taxon>
        <taxon>Semionotiformes</taxon>
        <taxon>Lepisosteidae</taxon>
        <taxon>Lepisosteus</taxon>
    </lineage>
</organism>
<dbReference type="FunCoup" id="W5NL07">
    <property type="interactions" value="8"/>
</dbReference>
<dbReference type="InterPro" id="IPR031667">
    <property type="entry name" value="RDD1"/>
</dbReference>
<protein>
    <submittedName>
        <fullName evidence="2">Uncharacterized protein</fullName>
    </submittedName>
</protein>
<dbReference type="CTD" id="102694067"/>
<dbReference type="GeneTree" id="ENSGT00390000004585"/>
<dbReference type="RefSeq" id="XP_015213261.1">
    <property type="nucleotide sequence ID" value="XM_015357775.2"/>
</dbReference>
<dbReference type="eggNOG" id="ENOG502S8G4">
    <property type="taxonomic scope" value="Eukaryota"/>
</dbReference>
<dbReference type="GeneID" id="102694067"/>
<reference evidence="3" key="1">
    <citation type="submission" date="2011-12" db="EMBL/GenBank/DDBJ databases">
        <title>The Draft Genome of Lepisosteus oculatus.</title>
        <authorList>
            <consortium name="The Broad Institute Genome Assembly &amp; Analysis Group"/>
            <consortium name="Computational R&amp;D Group"/>
            <consortium name="and Sequencing Platform"/>
            <person name="Di Palma F."/>
            <person name="Alfoldi J."/>
            <person name="Johnson J."/>
            <person name="Berlin A."/>
            <person name="Gnerre S."/>
            <person name="Jaffe D."/>
            <person name="MacCallum I."/>
            <person name="Young S."/>
            <person name="Walker B.J."/>
            <person name="Lander E.S."/>
            <person name="Lindblad-Toh K."/>
        </authorList>
    </citation>
    <scope>NUCLEOTIDE SEQUENCE [LARGE SCALE GENOMIC DNA]</scope>
</reference>
<evidence type="ECO:0000256" key="1">
    <source>
        <dbReference type="SAM" id="MobiDB-lite"/>
    </source>
</evidence>
<feature type="compositionally biased region" description="Basic and acidic residues" evidence="1">
    <location>
        <begin position="83"/>
        <end position="92"/>
    </location>
</feature>
<proteinExistence type="predicted"/>
<dbReference type="OMA" id="KQVHIAF"/>
<dbReference type="Bgee" id="ENSLOCG00000017234">
    <property type="expression patterns" value="Expressed in liver and 9 other cell types or tissues"/>
</dbReference>
<evidence type="ECO:0000313" key="3">
    <source>
        <dbReference type="Proteomes" id="UP000018468"/>
    </source>
</evidence>